<sequence>MIHPLGSTRHARPLRITVARELGGDIDGAWWPLADRITKELPSLVALLTPRLGEITAINVNWSPLQRPPDLNWSGWEGKRQHVVTVSGAQACVNLLVIPYATHTALALMVMRCAANLPIAAADQNKPVCLTAGSILRSARRQRDSACET</sequence>
<evidence type="ECO:0000313" key="2">
    <source>
        <dbReference type="Proteomes" id="UP000093985"/>
    </source>
</evidence>
<dbReference type="Pfam" id="PF19457">
    <property type="entry name" value="DUF5994"/>
    <property type="match status" value="1"/>
</dbReference>
<proteinExistence type="predicted"/>
<name>A0A1A2EJZ8_MYCSD</name>
<dbReference type="AlphaFoldDB" id="A0A1A2EJZ8"/>
<reference evidence="2" key="1">
    <citation type="submission" date="2016-06" db="EMBL/GenBank/DDBJ databases">
        <authorList>
            <person name="Sutton G."/>
            <person name="Brinkac L."/>
            <person name="Sanka R."/>
            <person name="Adams M."/>
            <person name="Lau E."/>
            <person name="Mehaffy C."/>
            <person name="Tameris M."/>
            <person name="Hatherill M."/>
            <person name="Hanekom W."/>
            <person name="Mahomed H."/>
            <person name="Mcshane H."/>
        </authorList>
    </citation>
    <scope>NUCLEOTIDE SEQUENCE [LARGE SCALE GENOMIC DNA]</scope>
    <source>
        <strain evidence="2">852014-51077_SCH5608930-a</strain>
    </source>
</reference>
<comment type="caution">
    <text evidence="1">The sequence shown here is derived from an EMBL/GenBank/DDBJ whole genome shotgun (WGS) entry which is preliminary data.</text>
</comment>
<protein>
    <submittedName>
        <fullName evidence="1">Uncharacterized protein</fullName>
    </submittedName>
</protein>
<dbReference type="OrthoDB" id="3785441at2"/>
<dbReference type="Proteomes" id="UP000093985">
    <property type="component" value="Unassembled WGS sequence"/>
</dbReference>
<dbReference type="InterPro" id="IPR046036">
    <property type="entry name" value="DUF5994"/>
</dbReference>
<dbReference type="RefSeq" id="WP_064855259.1">
    <property type="nucleotide sequence ID" value="NZ_LZIM01000049.1"/>
</dbReference>
<dbReference type="EMBL" id="LZIN01000054">
    <property type="protein sequence ID" value="OBG05893.1"/>
    <property type="molecule type" value="Genomic_DNA"/>
</dbReference>
<accession>A0A1A2EJZ8</accession>
<gene>
    <name evidence="1" type="ORF">A5771_09380</name>
</gene>
<evidence type="ECO:0000313" key="1">
    <source>
        <dbReference type="EMBL" id="OBG05893.1"/>
    </source>
</evidence>
<organism evidence="1 2">
    <name type="scientific">Mycolicibacter sinensis (strain JDM601)</name>
    <name type="common">Mycobacterium sinense</name>
    <dbReference type="NCBI Taxonomy" id="875328"/>
    <lineage>
        <taxon>Bacteria</taxon>
        <taxon>Bacillati</taxon>
        <taxon>Actinomycetota</taxon>
        <taxon>Actinomycetes</taxon>
        <taxon>Mycobacteriales</taxon>
        <taxon>Mycobacteriaceae</taxon>
        <taxon>Mycolicibacter</taxon>
    </lineage>
</organism>